<organism evidence="2 3">
    <name type="scientific">Pelagomonas calceolata</name>
    <dbReference type="NCBI Taxonomy" id="35677"/>
    <lineage>
        <taxon>Eukaryota</taxon>
        <taxon>Sar</taxon>
        <taxon>Stramenopiles</taxon>
        <taxon>Ochrophyta</taxon>
        <taxon>Pelagophyceae</taxon>
        <taxon>Pelagomonadales</taxon>
        <taxon>Pelagomonadaceae</taxon>
        <taxon>Pelagomonas</taxon>
    </lineage>
</organism>
<dbReference type="AlphaFoldDB" id="A0A8J2S471"/>
<dbReference type="Proteomes" id="UP000789595">
    <property type="component" value="Unassembled WGS sequence"/>
</dbReference>
<keyword evidence="1" id="KW-0732">Signal</keyword>
<name>A0A8J2S471_9STRA</name>
<keyword evidence="3" id="KW-1185">Reference proteome</keyword>
<evidence type="ECO:0000313" key="2">
    <source>
        <dbReference type="EMBL" id="CAH0364392.1"/>
    </source>
</evidence>
<dbReference type="EMBL" id="CAKKNE010000001">
    <property type="protein sequence ID" value="CAH0364392.1"/>
    <property type="molecule type" value="Genomic_DNA"/>
</dbReference>
<evidence type="ECO:0000256" key="1">
    <source>
        <dbReference type="SAM" id="SignalP"/>
    </source>
</evidence>
<evidence type="ECO:0000313" key="3">
    <source>
        <dbReference type="Proteomes" id="UP000789595"/>
    </source>
</evidence>
<protein>
    <recommendedName>
        <fullName evidence="4">Apple domain-containing protein</fullName>
    </recommendedName>
</protein>
<sequence>MASKAALVVLALAAGTAAAADPINTDKYTAIAEAGACRGNGGSSDKVNSKYKLGLTQAECETECDSISTCLGYAYQTGASDVASAYCLIHGPGLAGTCSDAALDTQEKCEAKGTCSIASVACADSGTYCLGVEEACTNLGGTWTKSATTVWTATSDNGWEGDSHPTTHIAAGNGNADYTCFDIDPDDHDATCVNGDSHASPAGNHAGYKECAANWTDTSVSGCVNIEGCPATPCNSDDSEAWCCNAHVDDCSEWHYCGCERDFEAGGKEESACDTAAGCVYTAAPKMETPATPHPGDALHCDNVYQEGQSGACRGQDSSGGQVSTNQKYSKSCNEDGTKKECGGTDQPACEMTQAECEAGCAAENAIAPGRCQAYHHKPGGWCTMFGPTIHEGIGWEANPTCVEPASAGPGTCESAFTAASGTAEADCNTAGGCVYSKGAAAADSCWSYWSSGYTEVTGTNTNIEYMCFMLIDTTVNNVCGNLASDGAAAQTLAFGAALAAGLLA</sequence>
<gene>
    <name evidence="2" type="ORF">PECAL_1P07510</name>
</gene>
<evidence type="ECO:0008006" key="4">
    <source>
        <dbReference type="Google" id="ProtNLM"/>
    </source>
</evidence>
<feature type="signal peptide" evidence="1">
    <location>
        <begin position="1"/>
        <end position="19"/>
    </location>
</feature>
<comment type="caution">
    <text evidence="2">The sequence shown here is derived from an EMBL/GenBank/DDBJ whole genome shotgun (WGS) entry which is preliminary data.</text>
</comment>
<reference evidence="2" key="1">
    <citation type="submission" date="2021-11" db="EMBL/GenBank/DDBJ databases">
        <authorList>
            <consortium name="Genoscope - CEA"/>
            <person name="William W."/>
        </authorList>
    </citation>
    <scope>NUCLEOTIDE SEQUENCE</scope>
</reference>
<accession>A0A8J2S471</accession>
<proteinExistence type="predicted"/>
<feature type="chain" id="PRO_5035315858" description="Apple domain-containing protein" evidence="1">
    <location>
        <begin position="20"/>
        <end position="505"/>
    </location>
</feature>